<evidence type="ECO:0000313" key="2">
    <source>
        <dbReference type="EMBL" id="HEH82653.1"/>
    </source>
</evidence>
<dbReference type="EMBL" id="DSKL01000255">
    <property type="protein sequence ID" value="HEH82653.1"/>
    <property type="molecule type" value="Genomic_DNA"/>
</dbReference>
<evidence type="ECO:0000256" key="1">
    <source>
        <dbReference type="SAM" id="SignalP"/>
    </source>
</evidence>
<organism evidence="2">
    <name type="scientific">Thermus islandicus</name>
    <dbReference type="NCBI Taxonomy" id="540988"/>
    <lineage>
        <taxon>Bacteria</taxon>
        <taxon>Thermotogati</taxon>
        <taxon>Deinococcota</taxon>
        <taxon>Deinococci</taxon>
        <taxon>Thermales</taxon>
        <taxon>Thermaceae</taxon>
        <taxon>Thermus</taxon>
    </lineage>
</organism>
<reference evidence="2" key="1">
    <citation type="journal article" date="2020" name="mSystems">
        <title>Genome- and Community-Level Interaction Insights into Carbon Utilization and Element Cycling Functions of Hydrothermarchaeota in Hydrothermal Sediment.</title>
        <authorList>
            <person name="Zhou Z."/>
            <person name="Liu Y."/>
            <person name="Xu W."/>
            <person name="Pan J."/>
            <person name="Luo Z.H."/>
            <person name="Li M."/>
        </authorList>
    </citation>
    <scope>NUCLEOTIDE SEQUENCE [LARGE SCALE GENOMIC DNA]</scope>
    <source>
        <strain evidence="2">SpSt-246</strain>
    </source>
</reference>
<proteinExistence type="predicted"/>
<feature type="chain" id="PRO_5027828219" description="Cellulose biosynthesis protein BcsS" evidence="1">
    <location>
        <begin position="17"/>
        <end position="269"/>
    </location>
</feature>
<name>A0A7C2C363_9DEIN</name>
<sequence length="269" mass="28293">MRPLLGLLLLASLALAQRVTLGAYGEAGYWTPSLELAYPLSDLTLRAQAQRGALGLGVERALELGPAGRVAYGALAAGGAGGLGARAFLQGGLGPAALEVRLAYATLPWKRLFVGWTDPAGLSGSLEGRYRLSPEATLGLALGYGDLGLGLLPWGPPAWGTEGRYGVRAGSWSYTLGLGFRQGPYALVGWRAELDEEGTVGEAVLRLGAANRLEARLYAPLGEDTLGLRLALGYPFRAAWGVAWGGLSLEGAYDGSYALWLRYAWETGR</sequence>
<keyword evidence="1" id="KW-0732">Signal</keyword>
<accession>A0A7C2C363</accession>
<feature type="signal peptide" evidence="1">
    <location>
        <begin position="1"/>
        <end position="16"/>
    </location>
</feature>
<dbReference type="AlphaFoldDB" id="A0A7C2C363"/>
<comment type="caution">
    <text evidence="2">The sequence shown here is derived from an EMBL/GenBank/DDBJ whole genome shotgun (WGS) entry which is preliminary data.</text>
</comment>
<protein>
    <recommendedName>
        <fullName evidence="3">Cellulose biosynthesis protein BcsS</fullName>
    </recommendedName>
</protein>
<gene>
    <name evidence="2" type="ORF">ENP73_06670</name>
</gene>
<evidence type="ECO:0008006" key="3">
    <source>
        <dbReference type="Google" id="ProtNLM"/>
    </source>
</evidence>